<sequence>MLLARASDEYRLGQNADFHENPPNHMVLSLTLIPVIIVWLI</sequence>
<name>A0A396HTA1_MEDTR</name>
<gene>
    <name evidence="1" type="ORF">MtrunA17_Chr5g0414741</name>
</gene>
<proteinExistence type="predicted"/>
<dbReference type="EMBL" id="PSQE01000005">
    <property type="protein sequence ID" value="RHN55164.1"/>
    <property type="molecule type" value="Genomic_DNA"/>
</dbReference>
<accession>A0A396HTA1</accession>
<dbReference type="Proteomes" id="UP000265566">
    <property type="component" value="Chromosome 5"/>
</dbReference>
<protein>
    <submittedName>
        <fullName evidence="1">Uncharacterized protein</fullName>
    </submittedName>
</protein>
<comment type="caution">
    <text evidence="1">The sequence shown here is derived from an EMBL/GenBank/DDBJ whole genome shotgun (WGS) entry which is preliminary data.</text>
</comment>
<dbReference type="Gramene" id="rna30301">
    <property type="protein sequence ID" value="RHN55164.1"/>
    <property type="gene ID" value="gene30301"/>
</dbReference>
<organism evidence="1">
    <name type="scientific">Medicago truncatula</name>
    <name type="common">Barrel medic</name>
    <name type="synonym">Medicago tribuloides</name>
    <dbReference type="NCBI Taxonomy" id="3880"/>
    <lineage>
        <taxon>Eukaryota</taxon>
        <taxon>Viridiplantae</taxon>
        <taxon>Streptophyta</taxon>
        <taxon>Embryophyta</taxon>
        <taxon>Tracheophyta</taxon>
        <taxon>Spermatophyta</taxon>
        <taxon>Magnoliopsida</taxon>
        <taxon>eudicotyledons</taxon>
        <taxon>Gunneridae</taxon>
        <taxon>Pentapetalae</taxon>
        <taxon>rosids</taxon>
        <taxon>fabids</taxon>
        <taxon>Fabales</taxon>
        <taxon>Fabaceae</taxon>
        <taxon>Papilionoideae</taxon>
        <taxon>50 kb inversion clade</taxon>
        <taxon>NPAAA clade</taxon>
        <taxon>Hologalegina</taxon>
        <taxon>IRL clade</taxon>
        <taxon>Trifolieae</taxon>
        <taxon>Medicago</taxon>
    </lineage>
</organism>
<dbReference type="AlphaFoldDB" id="A0A396HTA1"/>
<evidence type="ECO:0000313" key="1">
    <source>
        <dbReference type="EMBL" id="RHN55164.1"/>
    </source>
</evidence>
<reference evidence="1" key="1">
    <citation type="journal article" date="2018" name="Nat. Plants">
        <title>Whole-genome landscape of Medicago truncatula symbiotic genes.</title>
        <authorList>
            <person name="Pecrix Y."/>
            <person name="Gamas P."/>
            <person name="Carrere S."/>
        </authorList>
    </citation>
    <scope>NUCLEOTIDE SEQUENCE</scope>
    <source>
        <tissue evidence="1">Leaves</tissue>
    </source>
</reference>